<reference evidence="1" key="2">
    <citation type="submission" date="2023-07" db="EMBL/GenBank/DDBJ databases">
        <authorList>
            <person name="Bai X.-H."/>
            <person name="Wang H.-H."/>
            <person name="Wang J."/>
            <person name="Ma M.-Y."/>
            <person name="Hu H.-H."/>
            <person name="Song Z.-L."/>
            <person name="Ma H.-G."/>
            <person name="Fan Y."/>
            <person name="Du C.-Y."/>
            <person name="Xu J.-C."/>
        </authorList>
    </citation>
    <scope>NUCLEOTIDE SEQUENCE</scope>
    <source>
        <strain evidence="1">CZ1</strain>
    </source>
</reference>
<name>A0AA96X294_LEPBY</name>
<protein>
    <submittedName>
        <fullName evidence="1">Uncharacterized protein</fullName>
    </submittedName>
</protein>
<dbReference type="EMBL" id="CP130144">
    <property type="protein sequence ID" value="WNZ48963.1"/>
    <property type="molecule type" value="Genomic_DNA"/>
</dbReference>
<evidence type="ECO:0000313" key="1">
    <source>
        <dbReference type="EMBL" id="WNZ48963.1"/>
    </source>
</evidence>
<reference evidence="1" key="1">
    <citation type="journal article" date="2023" name="Plants (Basel)">
        <title>Genomic Analysis of Leptolyngbya boryana CZ1 Reveals Efficient Carbon Fixation Modules.</title>
        <authorList>
            <person name="Bai X."/>
            <person name="Wang H."/>
            <person name="Cheng W."/>
            <person name="Wang J."/>
            <person name="Ma M."/>
            <person name="Hu H."/>
            <person name="Song Z."/>
            <person name="Ma H."/>
            <person name="Fan Y."/>
            <person name="Du C."/>
            <person name="Xu J."/>
        </authorList>
    </citation>
    <scope>NUCLEOTIDE SEQUENCE</scope>
    <source>
        <strain evidence="1">CZ1</strain>
    </source>
</reference>
<gene>
    <name evidence="1" type="ORF">Q2T42_14150</name>
</gene>
<sequence length="60" mass="6602">MVNYELPALYRESMTNSRVKSGNAPSKFCGRSPIPASVELREVATDTIAEIKIFPDSITV</sequence>
<accession>A0AA96X294</accession>
<proteinExistence type="predicted"/>
<dbReference type="AlphaFoldDB" id="A0AA96X294"/>
<dbReference type="RefSeq" id="WP_316428988.1">
    <property type="nucleotide sequence ID" value="NZ_CP130144.1"/>
</dbReference>
<organism evidence="1">
    <name type="scientific">Leptolyngbya boryana CZ1</name>
    <dbReference type="NCBI Taxonomy" id="3060204"/>
    <lineage>
        <taxon>Bacteria</taxon>
        <taxon>Bacillati</taxon>
        <taxon>Cyanobacteriota</taxon>
        <taxon>Cyanophyceae</taxon>
        <taxon>Leptolyngbyales</taxon>
        <taxon>Leptolyngbyaceae</taxon>
        <taxon>Leptolyngbya group</taxon>
        <taxon>Leptolyngbya</taxon>
    </lineage>
</organism>